<keyword evidence="1" id="KW-0472">Membrane</keyword>
<evidence type="ECO:0000256" key="1">
    <source>
        <dbReference type="SAM" id="Phobius"/>
    </source>
</evidence>
<dbReference type="Proteomes" id="UP000240883">
    <property type="component" value="Unassembled WGS sequence"/>
</dbReference>
<keyword evidence="1" id="KW-0812">Transmembrane</keyword>
<evidence type="ECO:0000313" key="3">
    <source>
        <dbReference type="Proteomes" id="UP000240883"/>
    </source>
</evidence>
<dbReference type="AlphaFoldDB" id="A0A2T2N0W4"/>
<gene>
    <name evidence="2" type="ORF">BS50DRAFT_580549</name>
</gene>
<proteinExistence type="predicted"/>
<name>A0A2T2N0W4_CORCC</name>
<accession>A0A2T2N0W4</accession>
<organism evidence="2 3">
    <name type="scientific">Corynespora cassiicola Philippines</name>
    <dbReference type="NCBI Taxonomy" id="1448308"/>
    <lineage>
        <taxon>Eukaryota</taxon>
        <taxon>Fungi</taxon>
        <taxon>Dikarya</taxon>
        <taxon>Ascomycota</taxon>
        <taxon>Pezizomycotina</taxon>
        <taxon>Dothideomycetes</taxon>
        <taxon>Pleosporomycetidae</taxon>
        <taxon>Pleosporales</taxon>
        <taxon>Corynesporascaceae</taxon>
        <taxon>Corynespora</taxon>
    </lineage>
</organism>
<keyword evidence="1" id="KW-1133">Transmembrane helix</keyword>
<evidence type="ECO:0000313" key="2">
    <source>
        <dbReference type="EMBL" id="PSN58688.1"/>
    </source>
</evidence>
<keyword evidence="3" id="KW-1185">Reference proteome</keyword>
<dbReference type="EMBL" id="KZ678219">
    <property type="protein sequence ID" value="PSN58688.1"/>
    <property type="molecule type" value="Genomic_DNA"/>
</dbReference>
<sequence>MKKSHSPSGTSRRKRCATGSKFKFQPVVSTKGSSQGFANNSALLRAKVIKRTPTPSVVLEIRPVRAIVAIAAMVFIYATSAASCFSPVRRFTCCFKS</sequence>
<protein>
    <submittedName>
        <fullName evidence="2">Uncharacterized protein</fullName>
    </submittedName>
</protein>
<reference evidence="2 3" key="1">
    <citation type="journal article" date="2018" name="Front. Microbiol.">
        <title>Genome-Wide Analysis of Corynespora cassiicola Leaf Fall Disease Putative Effectors.</title>
        <authorList>
            <person name="Lopez D."/>
            <person name="Ribeiro S."/>
            <person name="Label P."/>
            <person name="Fumanal B."/>
            <person name="Venisse J.S."/>
            <person name="Kohler A."/>
            <person name="de Oliveira R.R."/>
            <person name="Labutti K."/>
            <person name="Lipzen A."/>
            <person name="Lail K."/>
            <person name="Bauer D."/>
            <person name="Ohm R.A."/>
            <person name="Barry K.W."/>
            <person name="Spatafora J."/>
            <person name="Grigoriev I.V."/>
            <person name="Martin F.M."/>
            <person name="Pujade-Renaud V."/>
        </authorList>
    </citation>
    <scope>NUCLEOTIDE SEQUENCE [LARGE SCALE GENOMIC DNA]</scope>
    <source>
        <strain evidence="2 3">Philippines</strain>
    </source>
</reference>
<feature type="transmembrane region" description="Helical" evidence="1">
    <location>
        <begin position="66"/>
        <end position="88"/>
    </location>
</feature>